<evidence type="ECO:0000313" key="3">
    <source>
        <dbReference type="Proteomes" id="UP000034406"/>
    </source>
</evidence>
<gene>
    <name evidence="2" type="ORF">US90_C0013G0030</name>
</gene>
<accession>A0A0G0M7N4</accession>
<dbReference type="EMBL" id="LBUT01000013">
    <property type="protein sequence ID" value="KKQ69689.1"/>
    <property type="molecule type" value="Genomic_DNA"/>
</dbReference>
<evidence type="ECO:0000313" key="2">
    <source>
        <dbReference type="EMBL" id="KKQ69689.1"/>
    </source>
</evidence>
<organism evidence="2 3">
    <name type="scientific">Candidatus Shapirobacteria bacterium GW2011_GWE2_38_30</name>
    <dbReference type="NCBI Taxonomy" id="1618490"/>
    <lineage>
        <taxon>Bacteria</taxon>
        <taxon>Candidatus Shapironibacteriota</taxon>
    </lineage>
</organism>
<dbReference type="Proteomes" id="UP000034406">
    <property type="component" value="Unassembled WGS sequence"/>
</dbReference>
<proteinExistence type="predicted"/>
<feature type="coiled-coil region" evidence="1">
    <location>
        <begin position="88"/>
        <end position="115"/>
    </location>
</feature>
<dbReference type="STRING" id="1618490.US90_C0013G0030"/>
<evidence type="ECO:0000256" key="1">
    <source>
        <dbReference type="SAM" id="Coils"/>
    </source>
</evidence>
<sequence length="150" mass="17308">MAKTNKTQSETVSNLNNDSGITLISIESLITRSHAQLNSLKKEMNQFKDMLDSILDSNHEYRQKFEAAKLATKDRNAVKTEIMKDPKAQDIVKKLKDYRDRQKELKDALSDYLKQYQQLSGSNQIEGPDGVIREIVYTARLINRVENFKK</sequence>
<protein>
    <submittedName>
        <fullName evidence="2">Uncharacterized protein</fullName>
    </submittedName>
</protein>
<keyword evidence="1" id="KW-0175">Coiled coil</keyword>
<comment type="caution">
    <text evidence="2">The sequence shown here is derived from an EMBL/GenBank/DDBJ whole genome shotgun (WGS) entry which is preliminary data.</text>
</comment>
<name>A0A0G0M7N4_9BACT</name>
<reference evidence="2 3" key="1">
    <citation type="journal article" date="2015" name="Nature">
        <title>rRNA introns, odd ribosomes, and small enigmatic genomes across a large radiation of phyla.</title>
        <authorList>
            <person name="Brown C.T."/>
            <person name="Hug L.A."/>
            <person name="Thomas B.C."/>
            <person name="Sharon I."/>
            <person name="Castelle C.J."/>
            <person name="Singh A."/>
            <person name="Wilkins M.J."/>
            <person name="Williams K.H."/>
            <person name="Banfield J.F."/>
        </authorList>
    </citation>
    <scope>NUCLEOTIDE SEQUENCE [LARGE SCALE GENOMIC DNA]</scope>
</reference>
<dbReference type="AlphaFoldDB" id="A0A0G0M7N4"/>